<reference evidence="6" key="1">
    <citation type="journal article" date="2019" name="Int. J. Syst. Evol. Microbiol.">
        <title>The Global Catalogue of Microorganisms (GCM) 10K type strain sequencing project: providing services to taxonomists for standard genome sequencing and annotation.</title>
        <authorList>
            <consortium name="The Broad Institute Genomics Platform"/>
            <consortium name="The Broad Institute Genome Sequencing Center for Infectious Disease"/>
            <person name="Wu L."/>
            <person name="Ma J."/>
        </authorList>
    </citation>
    <scope>NUCLEOTIDE SEQUENCE [LARGE SCALE GENOMIC DNA]</scope>
    <source>
        <strain evidence="6">CGMCC 1.16275</strain>
    </source>
</reference>
<gene>
    <name evidence="5" type="ORF">ACFQPS_18805</name>
</gene>
<dbReference type="Pfam" id="PF12802">
    <property type="entry name" value="MarR_2"/>
    <property type="match status" value="1"/>
</dbReference>
<keyword evidence="1" id="KW-0805">Transcription regulation</keyword>
<dbReference type="InterPro" id="IPR000835">
    <property type="entry name" value="HTH_MarR-typ"/>
</dbReference>
<dbReference type="PROSITE" id="PS01117">
    <property type="entry name" value="HTH_MARR_1"/>
    <property type="match status" value="1"/>
</dbReference>
<evidence type="ECO:0000259" key="4">
    <source>
        <dbReference type="PROSITE" id="PS50995"/>
    </source>
</evidence>
<dbReference type="Proteomes" id="UP001596456">
    <property type="component" value="Unassembled WGS sequence"/>
</dbReference>
<keyword evidence="2" id="KW-0238">DNA-binding</keyword>
<name>A0ABW2L1S0_9PROT</name>
<feature type="domain" description="HTH marR-type" evidence="4">
    <location>
        <begin position="25"/>
        <end position="160"/>
    </location>
</feature>
<evidence type="ECO:0000256" key="2">
    <source>
        <dbReference type="ARBA" id="ARBA00023125"/>
    </source>
</evidence>
<dbReference type="InterPro" id="IPR036390">
    <property type="entry name" value="WH_DNA-bd_sf"/>
</dbReference>
<dbReference type="SUPFAM" id="SSF46785">
    <property type="entry name" value="Winged helix' DNA-binding domain"/>
    <property type="match status" value="1"/>
</dbReference>
<sequence length="174" mass="20302">MMTKPNRPVAAMAERQDPVTSISVYTDIARVVERMQRRFHDVVRVELGRIGVDDISPMQVVMLMNIGNDELSVRDLMERGYYLGSNASYNLKHLVEQGYVDRGASQRDRRAARLRLSEKGQWLCNELRRLEGHQAGVLIREPRDAEDLETTYRTLRRLERLWGDIIRYDARNLD</sequence>
<evidence type="ECO:0000256" key="1">
    <source>
        <dbReference type="ARBA" id="ARBA00023015"/>
    </source>
</evidence>
<dbReference type="PROSITE" id="PS50995">
    <property type="entry name" value="HTH_MARR_2"/>
    <property type="match status" value="1"/>
</dbReference>
<proteinExistence type="predicted"/>
<dbReference type="Gene3D" id="1.10.10.10">
    <property type="entry name" value="Winged helix-like DNA-binding domain superfamily/Winged helix DNA-binding domain"/>
    <property type="match status" value="1"/>
</dbReference>
<comment type="caution">
    <text evidence="5">The sequence shown here is derived from an EMBL/GenBank/DDBJ whole genome shotgun (WGS) entry which is preliminary data.</text>
</comment>
<dbReference type="InterPro" id="IPR039422">
    <property type="entry name" value="MarR/SlyA-like"/>
</dbReference>
<dbReference type="RefSeq" id="WP_377360759.1">
    <property type="nucleotide sequence ID" value="NZ_JBHTCM010000028.1"/>
</dbReference>
<dbReference type="PANTHER" id="PTHR33164:SF102">
    <property type="entry name" value="TRANSCRIPTIONAL REGULATORY PROTEIN"/>
    <property type="match status" value="1"/>
</dbReference>
<dbReference type="InterPro" id="IPR036388">
    <property type="entry name" value="WH-like_DNA-bd_sf"/>
</dbReference>
<evidence type="ECO:0000256" key="3">
    <source>
        <dbReference type="ARBA" id="ARBA00023163"/>
    </source>
</evidence>
<evidence type="ECO:0000313" key="5">
    <source>
        <dbReference type="EMBL" id="MFC7335224.1"/>
    </source>
</evidence>
<protein>
    <submittedName>
        <fullName evidence="5">MarR family transcriptional regulator</fullName>
    </submittedName>
</protein>
<dbReference type="InterPro" id="IPR023187">
    <property type="entry name" value="Tscrpt_reg_MarR-type_CS"/>
</dbReference>
<accession>A0ABW2L1S0</accession>
<dbReference type="EMBL" id="JBHTCM010000028">
    <property type="protein sequence ID" value="MFC7335224.1"/>
    <property type="molecule type" value="Genomic_DNA"/>
</dbReference>
<evidence type="ECO:0000313" key="6">
    <source>
        <dbReference type="Proteomes" id="UP001596456"/>
    </source>
</evidence>
<organism evidence="5 6">
    <name type="scientific">Rhodocista pekingensis</name>
    <dbReference type="NCBI Taxonomy" id="201185"/>
    <lineage>
        <taxon>Bacteria</taxon>
        <taxon>Pseudomonadati</taxon>
        <taxon>Pseudomonadota</taxon>
        <taxon>Alphaproteobacteria</taxon>
        <taxon>Rhodospirillales</taxon>
        <taxon>Azospirillaceae</taxon>
        <taxon>Rhodocista</taxon>
    </lineage>
</organism>
<dbReference type="PANTHER" id="PTHR33164">
    <property type="entry name" value="TRANSCRIPTIONAL REGULATOR, MARR FAMILY"/>
    <property type="match status" value="1"/>
</dbReference>
<keyword evidence="3" id="KW-0804">Transcription</keyword>
<dbReference type="SMART" id="SM00347">
    <property type="entry name" value="HTH_MARR"/>
    <property type="match status" value="1"/>
</dbReference>
<keyword evidence="6" id="KW-1185">Reference proteome</keyword>